<feature type="transmembrane region" description="Helical" evidence="6">
    <location>
        <begin position="42"/>
        <end position="65"/>
    </location>
</feature>
<organism evidence="7 8">
    <name type="scientific">Mycolicibacterium cyprinidarum</name>
    <dbReference type="NCBI Taxonomy" id="2860311"/>
    <lineage>
        <taxon>Bacteria</taxon>
        <taxon>Bacillati</taxon>
        <taxon>Actinomycetota</taxon>
        <taxon>Actinomycetes</taxon>
        <taxon>Mycobacteriales</taxon>
        <taxon>Mycobacteriaceae</taxon>
        <taxon>Mycolicibacterium</taxon>
    </lineage>
</organism>
<feature type="transmembrane region" description="Helical" evidence="6">
    <location>
        <begin position="193"/>
        <end position="211"/>
    </location>
</feature>
<keyword evidence="4 6" id="KW-1133">Transmembrane helix</keyword>
<comment type="caution">
    <text evidence="7">The sequence shown here is derived from an EMBL/GenBank/DDBJ whole genome shotgun (WGS) entry which is preliminary data.</text>
</comment>
<evidence type="ECO:0000256" key="1">
    <source>
        <dbReference type="ARBA" id="ARBA00004651"/>
    </source>
</evidence>
<comment type="subcellular location">
    <subcellularLocation>
        <location evidence="1">Cell membrane</location>
        <topology evidence="1">Multi-pass membrane protein</topology>
    </subcellularLocation>
</comment>
<dbReference type="EMBL" id="BPRH01002462">
    <property type="protein sequence ID" value="GJF17297.1"/>
    <property type="molecule type" value="Genomic_DNA"/>
</dbReference>
<accession>A0ABQ4VBI3</accession>
<dbReference type="Pfam" id="PF03631">
    <property type="entry name" value="Virul_fac_BrkB"/>
    <property type="match status" value="1"/>
</dbReference>
<evidence type="ECO:0000256" key="2">
    <source>
        <dbReference type="ARBA" id="ARBA00022475"/>
    </source>
</evidence>
<protein>
    <submittedName>
        <fullName evidence="7">Uncharacterized protein</fullName>
    </submittedName>
</protein>
<dbReference type="PIRSF" id="PIRSF035875">
    <property type="entry name" value="RNase_BN"/>
    <property type="match status" value="1"/>
</dbReference>
<feature type="transmembrane region" description="Helical" evidence="6">
    <location>
        <begin position="254"/>
        <end position="278"/>
    </location>
</feature>
<name>A0ABQ4VBI3_9MYCO</name>
<keyword evidence="5 6" id="KW-0472">Membrane</keyword>
<dbReference type="PANTHER" id="PTHR30213:SF0">
    <property type="entry name" value="UPF0761 MEMBRANE PROTEIN YIHY"/>
    <property type="match status" value="1"/>
</dbReference>
<keyword evidence="8" id="KW-1185">Reference proteome</keyword>
<feature type="transmembrane region" description="Helical" evidence="6">
    <location>
        <begin position="152"/>
        <end position="173"/>
    </location>
</feature>
<gene>
    <name evidence="7" type="ORF">NGTWS1702_23500</name>
</gene>
<dbReference type="InterPro" id="IPR017039">
    <property type="entry name" value="Virul_fac_BrkB"/>
</dbReference>
<keyword evidence="3 6" id="KW-0812">Transmembrane</keyword>
<evidence type="ECO:0000313" key="8">
    <source>
        <dbReference type="Proteomes" id="UP001060504"/>
    </source>
</evidence>
<dbReference type="Proteomes" id="UP001060504">
    <property type="component" value="Unassembled WGS sequence"/>
</dbReference>
<reference evidence="7 8" key="1">
    <citation type="submission" date="2021-08" db="EMBL/GenBank/DDBJ databases">
        <title>Draft genome sequence of Mycolicibacterium sp. NGTWS1702 strain.</title>
        <authorList>
            <person name="Matsumoto M."/>
            <person name="Tang B.C.C."/>
            <person name="Machida Y."/>
            <person name="Matoyama H."/>
            <person name="Kishihara T."/>
            <person name="Sato S."/>
            <person name="Kondo I."/>
            <person name="Sano M."/>
            <person name="Kato G."/>
        </authorList>
    </citation>
    <scope>NUCLEOTIDE SEQUENCE [LARGE SCALE GENOMIC DNA]</scope>
    <source>
        <strain evidence="7 8">NGTWSNA01</strain>
    </source>
</reference>
<evidence type="ECO:0000256" key="5">
    <source>
        <dbReference type="ARBA" id="ARBA00023136"/>
    </source>
</evidence>
<evidence type="ECO:0000256" key="4">
    <source>
        <dbReference type="ARBA" id="ARBA00022989"/>
    </source>
</evidence>
<evidence type="ECO:0000256" key="3">
    <source>
        <dbReference type="ARBA" id="ARBA00022692"/>
    </source>
</evidence>
<dbReference type="PANTHER" id="PTHR30213">
    <property type="entry name" value="INNER MEMBRANE PROTEIN YHJD"/>
    <property type="match status" value="1"/>
</dbReference>
<proteinExistence type="predicted"/>
<sequence>MSDQPVQPSLRLRPSRHHIRHVAGRTLAKSWDDSIFAESAQAAFWCALSLPPLLLGMLGSLAYVAPLFGPDTLPVIQSQLVSTAARFFSPNVVSEIIEPTVLDIVKGARGEVVSLGFVISLWAGSSAISAFVDSITEAHGQTALRHPVRQRFFALGLYVVMLIGAIVTAPFLALGPRKVAEFIPDSWDHVLRFGYYPVLFLALVVGMNVLYRVSLPKPLPSHRLLSGSVLAAVVFLVATWGLRVYLTWITSTGYTYGALATPIAFLLFAFFLGFAIMLGAELNSAIQEEWPASDTHAKRFRWWLESKAESLNGSGSPAVLRESDTVPTLETAITPADTTGAGKGDVSRS</sequence>
<evidence type="ECO:0000313" key="7">
    <source>
        <dbReference type="EMBL" id="GJF17297.1"/>
    </source>
</evidence>
<feature type="transmembrane region" description="Helical" evidence="6">
    <location>
        <begin position="112"/>
        <end position="132"/>
    </location>
</feature>
<keyword evidence="2" id="KW-1003">Cell membrane</keyword>
<evidence type="ECO:0000256" key="6">
    <source>
        <dbReference type="SAM" id="Phobius"/>
    </source>
</evidence>
<feature type="transmembrane region" description="Helical" evidence="6">
    <location>
        <begin position="223"/>
        <end position="242"/>
    </location>
</feature>